<dbReference type="Proteomes" id="UP000735302">
    <property type="component" value="Unassembled WGS sequence"/>
</dbReference>
<dbReference type="EMBL" id="BLXT01001064">
    <property type="protein sequence ID" value="GFN82941.1"/>
    <property type="molecule type" value="Genomic_DNA"/>
</dbReference>
<gene>
    <name evidence="1" type="ORF">PoB_000944700</name>
</gene>
<organism evidence="1 2">
    <name type="scientific">Plakobranchus ocellatus</name>
    <dbReference type="NCBI Taxonomy" id="259542"/>
    <lineage>
        <taxon>Eukaryota</taxon>
        <taxon>Metazoa</taxon>
        <taxon>Spiralia</taxon>
        <taxon>Lophotrochozoa</taxon>
        <taxon>Mollusca</taxon>
        <taxon>Gastropoda</taxon>
        <taxon>Heterobranchia</taxon>
        <taxon>Euthyneura</taxon>
        <taxon>Panpulmonata</taxon>
        <taxon>Sacoglossa</taxon>
        <taxon>Placobranchoidea</taxon>
        <taxon>Plakobranchidae</taxon>
        <taxon>Plakobranchus</taxon>
    </lineage>
</organism>
<protein>
    <submittedName>
        <fullName evidence="1">Uncharacterized protein</fullName>
    </submittedName>
</protein>
<reference evidence="1 2" key="1">
    <citation type="journal article" date="2021" name="Elife">
        <title>Chloroplast acquisition without the gene transfer in kleptoplastic sea slugs, Plakobranchus ocellatus.</title>
        <authorList>
            <person name="Maeda T."/>
            <person name="Takahashi S."/>
            <person name="Yoshida T."/>
            <person name="Shimamura S."/>
            <person name="Takaki Y."/>
            <person name="Nagai Y."/>
            <person name="Toyoda A."/>
            <person name="Suzuki Y."/>
            <person name="Arimoto A."/>
            <person name="Ishii H."/>
            <person name="Satoh N."/>
            <person name="Nishiyama T."/>
            <person name="Hasebe M."/>
            <person name="Maruyama T."/>
            <person name="Minagawa J."/>
            <person name="Obokata J."/>
            <person name="Shigenobu S."/>
        </authorList>
    </citation>
    <scope>NUCLEOTIDE SEQUENCE [LARGE SCALE GENOMIC DNA]</scope>
</reference>
<sequence>MREGEHRAKSEWGKARTEQRECTECVCVGKDKRESTDCMRKDRDRTEGQLRLCEERKERIERKSKDRVWRQVGIEQKEYTDRVWKETGMEQRQGHRERVRTTPVCSHVHTANRPRVGQLGPRQQYYCVRPTVPGSGQTEACFSIPGRHVGFTERPVEEMARRRSRLLQR</sequence>
<evidence type="ECO:0000313" key="2">
    <source>
        <dbReference type="Proteomes" id="UP000735302"/>
    </source>
</evidence>
<accession>A0AAV3YLD1</accession>
<proteinExistence type="predicted"/>
<comment type="caution">
    <text evidence="1">The sequence shown here is derived from an EMBL/GenBank/DDBJ whole genome shotgun (WGS) entry which is preliminary data.</text>
</comment>
<name>A0AAV3YLD1_9GAST</name>
<evidence type="ECO:0000313" key="1">
    <source>
        <dbReference type="EMBL" id="GFN82941.1"/>
    </source>
</evidence>
<keyword evidence="2" id="KW-1185">Reference proteome</keyword>
<dbReference type="AlphaFoldDB" id="A0AAV3YLD1"/>